<gene>
    <name evidence="3" type="ORF">BDK92_5542</name>
</gene>
<dbReference type="PANTHER" id="PTHR46553">
    <property type="entry name" value="ADENINE NUCLEOTIDE ALPHA HYDROLASES-LIKE SUPERFAMILY PROTEIN"/>
    <property type="match status" value="1"/>
</dbReference>
<dbReference type="InterPro" id="IPR006016">
    <property type="entry name" value="UspA"/>
</dbReference>
<protein>
    <submittedName>
        <fullName evidence="3">Nucleotide-binding universal stress UspA family protein</fullName>
    </submittedName>
</protein>
<reference evidence="3 4" key="1">
    <citation type="submission" date="2018-10" db="EMBL/GenBank/DDBJ databases">
        <title>Sequencing the genomes of 1000 actinobacteria strains.</title>
        <authorList>
            <person name="Klenk H.-P."/>
        </authorList>
    </citation>
    <scope>NUCLEOTIDE SEQUENCE [LARGE SCALE GENOMIC DNA]</scope>
    <source>
        <strain evidence="3 4">DSM 45175</strain>
    </source>
</reference>
<dbReference type="EMBL" id="RBKT01000001">
    <property type="protein sequence ID" value="RKR91151.1"/>
    <property type="molecule type" value="Genomic_DNA"/>
</dbReference>
<evidence type="ECO:0000259" key="2">
    <source>
        <dbReference type="Pfam" id="PF00582"/>
    </source>
</evidence>
<dbReference type="PANTHER" id="PTHR46553:SF3">
    <property type="entry name" value="ADENINE NUCLEOTIDE ALPHA HYDROLASES-LIKE SUPERFAMILY PROTEIN"/>
    <property type="match status" value="1"/>
</dbReference>
<dbReference type="Pfam" id="PF00582">
    <property type="entry name" value="Usp"/>
    <property type="match status" value="2"/>
</dbReference>
<dbReference type="Proteomes" id="UP000277671">
    <property type="component" value="Unassembled WGS sequence"/>
</dbReference>
<keyword evidence="4" id="KW-1185">Reference proteome</keyword>
<sequence length="282" mass="29886">MRTMSLTADAPVVVGVDDSPQSLTAVRLAAHEAAAHQRPLRIVHAFNWIADPSAPIEGELREPAERILNQAAQVATESEPVLRLTCALIEGPALTTLLRESGSAALLVLGDGGLSGQTAVPIEAISVQIAARAGCSVLVARENLPPPAPVLVGIDCGAGTSTALDFAFDAAATRDSELVVLRVWEADDPSEEPDPSIARQLAETVAPWQERYPAVRVTQQVRSGESKHLLIEASRTAELVVVSMRGEQPSRSMLGALSQTLLYHSPAPVVIVRTAHELYIQA</sequence>
<evidence type="ECO:0000256" key="1">
    <source>
        <dbReference type="ARBA" id="ARBA00008791"/>
    </source>
</evidence>
<dbReference type="AlphaFoldDB" id="A0A495JQN9"/>
<dbReference type="InterPro" id="IPR006015">
    <property type="entry name" value="Universal_stress_UspA"/>
</dbReference>
<dbReference type="SUPFAM" id="SSF52402">
    <property type="entry name" value="Adenine nucleotide alpha hydrolases-like"/>
    <property type="match status" value="2"/>
</dbReference>
<name>A0A495JQN9_9ACTN</name>
<feature type="domain" description="UspA" evidence="2">
    <location>
        <begin position="150"/>
        <end position="273"/>
    </location>
</feature>
<organism evidence="3 4">
    <name type="scientific">Micromonospora pisi</name>
    <dbReference type="NCBI Taxonomy" id="589240"/>
    <lineage>
        <taxon>Bacteria</taxon>
        <taxon>Bacillati</taxon>
        <taxon>Actinomycetota</taxon>
        <taxon>Actinomycetes</taxon>
        <taxon>Micromonosporales</taxon>
        <taxon>Micromonosporaceae</taxon>
        <taxon>Micromonospora</taxon>
    </lineage>
</organism>
<dbReference type="InterPro" id="IPR014729">
    <property type="entry name" value="Rossmann-like_a/b/a_fold"/>
</dbReference>
<dbReference type="Gene3D" id="3.40.50.620">
    <property type="entry name" value="HUPs"/>
    <property type="match status" value="2"/>
</dbReference>
<proteinExistence type="inferred from homology"/>
<accession>A0A495JQN9</accession>
<comment type="caution">
    <text evidence="3">The sequence shown here is derived from an EMBL/GenBank/DDBJ whole genome shotgun (WGS) entry which is preliminary data.</text>
</comment>
<comment type="similarity">
    <text evidence="1">Belongs to the universal stress protein A family.</text>
</comment>
<evidence type="ECO:0000313" key="4">
    <source>
        <dbReference type="Proteomes" id="UP000277671"/>
    </source>
</evidence>
<feature type="domain" description="UspA" evidence="2">
    <location>
        <begin position="12"/>
        <end position="141"/>
    </location>
</feature>
<evidence type="ECO:0000313" key="3">
    <source>
        <dbReference type="EMBL" id="RKR91151.1"/>
    </source>
</evidence>
<dbReference type="PRINTS" id="PR01438">
    <property type="entry name" value="UNVRSLSTRESS"/>
</dbReference>